<evidence type="ECO:0000256" key="3">
    <source>
        <dbReference type="ARBA" id="ARBA00022801"/>
    </source>
</evidence>
<evidence type="ECO:0000256" key="2">
    <source>
        <dbReference type="ARBA" id="ARBA00022670"/>
    </source>
</evidence>
<proteinExistence type="inferred from homology"/>
<keyword evidence="3" id="KW-0378">Hydrolase</keyword>
<dbReference type="SUPFAM" id="SSF50494">
    <property type="entry name" value="Trypsin-like serine proteases"/>
    <property type="match status" value="1"/>
</dbReference>
<protein>
    <submittedName>
        <fullName evidence="6">S1C family serine protease</fullName>
    </submittedName>
</protein>
<dbReference type="Gene3D" id="2.40.10.120">
    <property type="match status" value="1"/>
</dbReference>
<gene>
    <name evidence="6" type="ORF">K9B37_23250</name>
</gene>
<dbReference type="Gene3D" id="2.30.42.10">
    <property type="match status" value="1"/>
</dbReference>
<sequence length="306" mass="31990">MTASSSVPSLGAVSDRLASLIGAVSTRLVTIHGGRRGSSTGILWQPGFVVAAEEALEADEDLTIVDADGAQHAATLVGRDPSTDIALLRTETRSVAGELSVTSTDAIQVGHLAIVAGRRREGLAAMLGIVALAGGSWRSLRGGTIDRLIHLDVRPDPHLEGAAAIDAEGRVFGMIALGPRGRVLVIPSETIERVVRQLRDHGRIARGYLGVGVQPLRVDEAIAAAVGLEEPRSLMVVSVDPGAPGDNAGLRQGDVLIAWNKQPLRSIRGLYALLGAESVGQPVELGVLRAGERIALTAHIQERPHP</sequence>
<dbReference type="PROSITE" id="PS50106">
    <property type="entry name" value="PDZ"/>
    <property type="match status" value="1"/>
</dbReference>
<reference evidence="6 7" key="1">
    <citation type="submission" date="2021-09" db="EMBL/GenBank/DDBJ databases">
        <title>The complete genome sequence of a new microorganism.</title>
        <authorList>
            <person name="Zi Z."/>
        </authorList>
    </citation>
    <scope>NUCLEOTIDE SEQUENCE [LARGE SCALE GENOMIC DNA]</scope>
    <source>
        <strain evidence="6 7">WGZ8</strain>
    </source>
</reference>
<dbReference type="EMBL" id="JAIRBM010000029">
    <property type="protein sequence ID" value="MBZ6079175.1"/>
    <property type="molecule type" value="Genomic_DNA"/>
</dbReference>
<name>A0ABS7VUE0_9HYPH</name>
<evidence type="ECO:0000313" key="6">
    <source>
        <dbReference type="EMBL" id="MBZ6079175.1"/>
    </source>
</evidence>
<dbReference type="InterPro" id="IPR001478">
    <property type="entry name" value="PDZ"/>
</dbReference>
<accession>A0ABS7VUE0</accession>
<dbReference type="GO" id="GO:0006508">
    <property type="term" value="P:proteolysis"/>
    <property type="evidence" value="ECO:0007669"/>
    <property type="project" value="UniProtKB-KW"/>
</dbReference>
<dbReference type="InterPro" id="IPR001940">
    <property type="entry name" value="Peptidase_S1C"/>
</dbReference>
<keyword evidence="7" id="KW-1185">Reference proteome</keyword>
<keyword evidence="2 6" id="KW-0645">Protease</keyword>
<dbReference type="PRINTS" id="PR00834">
    <property type="entry name" value="PROTEASES2C"/>
</dbReference>
<dbReference type="Pfam" id="PF13365">
    <property type="entry name" value="Trypsin_2"/>
    <property type="match status" value="1"/>
</dbReference>
<dbReference type="InterPro" id="IPR009003">
    <property type="entry name" value="Peptidase_S1_PA"/>
</dbReference>
<organism evidence="6 7">
    <name type="scientific">Microvirga puerhi</name>
    <dbReference type="NCBI Taxonomy" id="2876078"/>
    <lineage>
        <taxon>Bacteria</taxon>
        <taxon>Pseudomonadati</taxon>
        <taxon>Pseudomonadota</taxon>
        <taxon>Alphaproteobacteria</taxon>
        <taxon>Hyphomicrobiales</taxon>
        <taxon>Methylobacteriaceae</taxon>
        <taxon>Microvirga</taxon>
    </lineage>
</organism>
<comment type="similarity">
    <text evidence="1">Belongs to the peptidase S1C family.</text>
</comment>
<evidence type="ECO:0000256" key="1">
    <source>
        <dbReference type="ARBA" id="ARBA00010541"/>
    </source>
</evidence>
<evidence type="ECO:0000256" key="4">
    <source>
        <dbReference type="ARBA" id="ARBA00022825"/>
    </source>
</evidence>
<dbReference type="GO" id="GO:0008233">
    <property type="term" value="F:peptidase activity"/>
    <property type="evidence" value="ECO:0007669"/>
    <property type="project" value="UniProtKB-KW"/>
</dbReference>
<dbReference type="SMART" id="SM00228">
    <property type="entry name" value="PDZ"/>
    <property type="match status" value="1"/>
</dbReference>
<comment type="caution">
    <text evidence="6">The sequence shown here is derived from an EMBL/GenBank/DDBJ whole genome shotgun (WGS) entry which is preliminary data.</text>
</comment>
<dbReference type="SUPFAM" id="SSF50156">
    <property type="entry name" value="PDZ domain-like"/>
    <property type="match status" value="1"/>
</dbReference>
<dbReference type="Proteomes" id="UP000704176">
    <property type="component" value="Unassembled WGS sequence"/>
</dbReference>
<dbReference type="RefSeq" id="WP_224315997.1">
    <property type="nucleotide sequence ID" value="NZ_JAIRBM010000029.1"/>
</dbReference>
<feature type="domain" description="PDZ" evidence="5">
    <location>
        <begin position="203"/>
        <end position="291"/>
    </location>
</feature>
<evidence type="ECO:0000313" key="7">
    <source>
        <dbReference type="Proteomes" id="UP000704176"/>
    </source>
</evidence>
<dbReference type="Pfam" id="PF13180">
    <property type="entry name" value="PDZ_2"/>
    <property type="match status" value="1"/>
</dbReference>
<evidence type="ECO:0000259" key="5">
    <source>
        <dbReference type="PROSITE" id="PS50106"/>
    </source>
</evidence>
<keyword evidence="4" id="KW-0720">Serine protease</keyword>
<dbReference type="PANTHER" id="PTHR22939:SF129">
    <property type="entry name" value="SERINE PROTEASE HTRA2, MITOCHONDRIAL"/>
    <property type="match status" value="1"/>
</dbReference>
<dbReference type="InterPro" id="IPR036034">
    <property type="entry name" value="PDZ_sf"/>
</dbReference>
<dbReference type="PANTHER" id="PTHR22939">
    <property type="entry name" value="SERINE PROTEASE FAMILY S1C HTRA-RELATED"/>
    <property type="match status" value="1"/>
</dbReference>